<sequence>MFWTHKQRITVVAMVVLVVAVPALWQIGDVRAAQATEQKQSDLVDQTVSTRQAPADYDDDDINDSADTCPTRPETKNGFQDADGCPDIVETTGAS</sequence>
<reference evidence="3" key="1">
    <citation type="submission" date="2016-10" db="EMBL/GenBank/DDBJ databases">
        <authorList>
            <person name="Varghese N."/>
            <person name="Submissions S."/>
        </authorList>
    </citation>
    <scope>NUCLEOTIDE SEQUENCE [LARGE SCALE GENOMIC DNA]</scope>
    <source>
        <strain evidence="3">RD 26</strain>
    </source>
</reference>
<dbReference type="STRING" id="35743.SAMN04487937_0685"/>
<organism evidence="2 3">
    <name type="scientific">Halorubrum sodomense</name>
    <dbReference type="NCBI Taxonomy" id="35743"/>
    <lineage>
        <taxon>Archaea</taxon>
        <taxon>Methanobacteriati</taxon>
        <taxon>Methanobacteriota</taxon>
        <taxon>Stenosarchaea group</taxon>
        <taxon>Halobacteria</taxon>
        <taxon>Halobacteriales</taxon>
        <taxon>Haloferacaceae</taxon>
        <taxon>Halorubrum</taxon>
    </lineage>
</organism>
<evidence type="ECO:0000313" key="3">
    <source>
        <dbReference type="Proteomes" id="UP000198932"/>
    </source>
</evidence>
<evidence type="ECO:0000313" key="2">
    <source>
        <dbReference type="EMBL" id="SFR30853.1"/>
    </source>
</evidence>
<dbReference type="EMBL" id="FOYN01000001">
    <property type="protein sequence ID" value="SFR30853.1"/>
    <property type="molecule type" value="Genomic_DNA"/>
</dbReference>
<feature type="compositionally biased region" description="Polar residues" evidence="1">
    <location>
        <begin position="35"/>
        <end position="52"/>
    </location>
</feature>
<accession>A0A1I6FLL9</accession>
<dbReference type="AlphaFoldDB" id="A0A1I6FLL9"/>
<feature type="region of interest" description="Disordered" evidence="1">
    <location>
        <begin position="35"/>
        <end position="95"/>
    </location>
</feature>
<protein>
    <recommendedName>
        <fullName evidence="4">Thrombospondin type 3 repeat-containing protein</fullName>
    </recommendedName>
</protein>
<evidence type="ECO:0008006" key="4">
    <source>
        <dbReference type="Google" id="ProtNLM"/>
    </source>
</evidence>
<gene>
    <name evidence="2" type="ORF">SAMN04487937_0685</name>
</gene>
<keyword evidence="3" id="KW-1185">Reference proteome</keyword>
<dbReference type="Proteomes" id="UP000198932">
    <property type="component" value="Unassembled WGS sequence"/>
</dbReference>
<evidence type="ECO:0000256" key="1">
    <source>
        <dbReference type="SAM" id="MobiDB-lite"/>
    </source>
</evidence>
<proteinExistence type="predicted"/>
<name>A0A1I6FLL9_HALSD</name>